<comment type="caution">
    <text evidence="1">The sequence shown here is derived from an EMBL/GenBank/DDBJ whole genome shotgun (WGS) entry which is preliminary data.</text>
</comment>
<gene>
    <name evidence="1" type="ORF">LCGC14_2687450</name>
</gene>
<dbReference type="AlphaFoldDB" id="A0A0F8ZJK8"/>
<protein>
    <submittedName>
        <fullName evidence="1">Uncharacterized protein</fullName>
    </submittedName>
</protein>
<sequence>MTIFTRLVISGVTVTDKFNSQVSKTTGENAISSTFSVTIDNFNGINAGSWSLGDEVN</sequence>
<proteinExistence type="predicted"/>
<evidence type="ECO:0000313" key="1">
    <source>
        <dbReference type="EMBL" id="KKK93977.1"/>
    </source>
</evidence>
<reference evidence="1" key="1">
    <citation type="journal article" date="2015" name="Nature">
        <title>Complex archaea that bridge the gap between prokaryotes and eukaryotes.</title>
        <authorList>
            <person name="Spang A."/>
            <person name="Saw J.H."/>
            <person name="Jorgensen S.L."/>
            <person name="Zaremba-Niedzwiedzka K."/>
            <person name="Martijn J."/>
            <person name="Lind A.E."/>
            <person name="van Eijk R."/>
            <person name="Schleper C."/>
            <person name="Guy L."/>
            <person name="Ettema T.J."/>
        </authorList>
    </citation>
    <scope>NUCLEOTIDE SEQUENCE</scope>
</reference>
<dbReference type="EMBL" id="LAZR01047541">
    <property type="protein sequence ID" value="KKK93977.1"/>
    <property type="molecule type" value="Genomic_DNA"/>
</dbReference>
<feature type="non-terminal residue" evidence="1">
    <location>
        <position position="57"/>
    </location>
</feature>
<accession>A0A0F8ZJK8</accession>
<name>A0A0F8ZJK8_9ZZZZ</name>
<organism evidence="1">
    <name type="scientific">marine sediment metagenome</name>
    <dbReference type="NCBI Taxonomy" id="412755"/>
    <lineage>
        <taxon>unclassified sequences</taxon>
        <taxon>metagenomes</taxon>
        <taxon>ecological metagenomes</taxon>
    </lineage>
</organism>